<feature type="compositionally biased region" description="Low complexity" evidence="1">
    <location>
        <begin position="173"/>
        <end position="191"/>
    </location>
</feature>
<evidence type="ECO:0000256" key="1">
    <source>
        <dbReference type="SAM" id="MobiDB-lite"/>
    </source>
</evidence>
<reference evidence="3 4" key="1">
    <citation type="submission" date="2018-01" db="EMBL/GenBank/DDBJ databases">
        <authorList>
            <person name="Gaut B.S."/>
            <person name="Morton B.R."/>
            <person name="Clegg M.T."/>
            <person name="Duvall M.R."/>
        </authorList>
    </citation>
    <scope>NUCLEOTIDE SEQUENCE [LARGE SCALE GENOMIC DNA]</scope>
    <source>
        <strain evidence="3">Cupriavidus taiwanensis cmp 52</strain>
    </source>
</reference>
<feature type="compositionally biased region" description="Polar residues" evidence="1">
    <location>
        <begin position="126"/>
        <end position="142"/>
    </location>
</feature>
<evidence type="ECO:0000313" key="3">
    <source>
        <dbReference type="EMBL" id="SPS03070.1"/>
    </source>
</evidence>
<dbReference type="EMBL" id="OVTA01000137">
    <property type="protein sequence ID" value="SPS03070.1"/>
    <property type="molecule type" value="Genomic_DNA"/>
</dbReference>
<dbReference type="Proteomes" id="UP000256805">
    <property type="component" value="Unassembled WGS sequence"/>
</dbReference>
<dbReference type="Pfam" id="PF18475">
    <property type="entry name" value="PIN7"/>
    <property type="match status" value="1"/>
</dbReference>
<organism evidence="3 4">
    <name type="scientific">Cupriavidus taiwanensis</name>
    <dbReference type="NCBI Taxonomy" id="164546"/>
    <lineage>
        <taxon>Bacteria</taxon>
        <taxon>Pseudomonadati</taxon>
        <taxon>Pseudomonadota</taxon>
        <taxon>Betaproteobacteria</taxon>
        <taxon>Burkholderiales</taxon>
        <taxon>Burkholderiaceae</taxon>
        <taxon>Cupriavidus</taxon>
    </lineage>
</organism>
<feature type="compositionally biased region" description="Low complexity" evidence="1">
    <location>
        <begin position="150"/>
        <end position="166"/>
    </location>
</feature>
<feature type="domain" description="PIN-like" evidence="2">
    <location>
        <begin position="9"/>
        <end position="103"/>
    </location>
</feature>
<feature type="region of interest" description="Disordered" evidence="1">
    <location>
        <begin position="122"/>
        <end position="203"/>
    </location>
</feature>
<sequence length="267" mass="28145">MIGAGAVVLVDFESVQDIDFSQLAGSRLVVFAGEVQRKVPIEVAMGLQALGECARWVRSSGVGPNALDFHIAFEIGRMVEKGEKGPVFVLSRDRGFDSLLAWLGTELGIYARRVTSLAEAFGTGPADTSQASDPARPSTTPAQPVRGALAPAPAASPKPSENAKPTAPKPPKAAKAAPAKPPAEKAAQPQPGNGKKGGARPSAELTRQILARSQKAARPRRRATLAKHIHAMFKAHAIAEREVESIIARLIANRSISDAEGAITYHF</sequence>
<accession>A0A375JG20</accession>
<evidence type="ECO:0000259" key="2">
    <source>
        <dbReference type="Pfam" id="PF18475"/>
    </source>
</evidence>
<dbReference type="RefSeq" id="WP_116386613.1">
    <property type="nucleotide sequence ID" value="NZ_OVTA01000137.1"/>
</dbReference>
<gene>
    <name evidence="3" type="ORF">CBM2634_U80003</name>
</gene>
<name>A0A375JG20_9BURK</name>
<evidence type="ECO:0000313" key="4">
    <source>
        <dbReference type="Proteomes" id="UP000256805"/>
    </source>
</evidence>
<dbReference type="AlphaFoldDB" id="A0A375JG20"/>
<dbReference type="InterPro" id="IPR041494">
    <property type="entry name" value="PIN7"/>
</dbReference>
<proteinExistence type="predicted"/>
<protein>
    <recommendedName>
        <fullName evidence="2">PIN-like domain-containing protein</fullName>
    </recommendedName>
</protein>